<dbReference type="Pfam" id="PF06722">
    <property type="entry name" value="EryCIII-like_C"/>
    <property type="match status" value="1"/>
</dbReference>
<dbReference type="GO" id="GO:0017000">
    <property type="term" value="P:antibiotic biosynthetic process"/>
    <property type="evidence" value="ECO:0007669"/>
    <property type="project" value="UniProtKB-ARBA"/>
</dbReference>
<evidence type="ECO:0000256" key="2">
    <source>
        <dbReference type="ARBA" id="ARBA00022679"/>
    </source>
</evidence>
<dbReference type="InterPro" id="IPR050426">
    <property type="entry name" value="Glycosyltransferase_28"/>
</dbReference>
<dbReference type="STRING" id="200378.SAMN05216553_101677"/>
<dbReference type="EMBL" id="FNCC01000001">
    <property type="protein sequence ID" value="SDF44604.1"/>
    <property type="molecule type" value="Genomic_DNA"/>
</dbReference>
<dbReference type="AlphaFoldDB" id="A0A1G7L5I9"/>
<dbReference type="InterPro" id="IPR010610">
    <property type="entry name" value="EryCIII-like_C"/>
</dbReference>
<organism evidence="4 5">
    <name type="scientific">Lentzea fradiae</name>
    <dbReference type="NCBI Taxonomy" id="200378"/>
    <lineage>
        <taxon>Bacteria</taxon>
        <taxon>Bacillati</taxon>
        <taxon>Actinomycetota</taxon>
        <taxon>Actinomycetes</taxon>
        <taxon>Pseudonocardiales</taxon>
        <taxon>Pseudonocardiaceae</taxon>
        <taxon>Lentzea</taxon>
    </lineage>
</organism>
<dbReference type="NCBIfam" id="TIGR01426">
    <property type="entry name" value="MGT"/>
    <property type="match status" value="1"/>
</dbReference>
<reference evidence="5" key="1">
    <citation type="submission" date="2016-10" db="EMBL/GenBank/DDBJ databases">
        <authorList>
            <person name="Varghese N."/>
            <person name="Submissions S."/>
        </authorList>
    </citation>
    <scope>NUCLEOTIDE SEQUENCE [LARGE SCALE GENOMIC DNA]</scope>
    <source>
        <strain evidence="5">CGMCC 4.3506</strain>
    </source>
</reference>
<dbReference type="Proteomes" id="UP000199623">
    <property type="component" value="Unassembled WGS sequence"/>
</dbReference>
<dbReference type="GO" id="GO:0016758">
    <property type="term" value="F:hexosyltransferase activity"/>
    <property type="evidence" value="ECO:0007669"/>
    <property type="project" value="InterPro"/>
</dbReference>
<dbReference type="Gene3D" id="3.40.50.2000">
    <property type="entry name" value="Glycogen Phosphorylase B"/>
    <property type="match status" value="2"/>
</dbReference>
<feature type="domain" description="Erythromycin biosynthesis protein CIII-like C-terminal" evidence="3">
    <location>
        <begin position="278"/>
        <end position="386"/>
    </location>
</feature>
<accession>A0A1G7L5I9</accession>
<dbReference type="InterPro" id="IPR006326">
    <property type="entry name" value="UDPGT_MGT-like"/>
</dbReference>
<dbReference type="CDD" id="cd03784">
    <property type="entry name" value="GT1_Gtf-like"/>
    <property type="match status" value="1"/>
</dbReference>
<dbReference type="PANTHER" id="PTHR48050">
    <property type="entry name" value="STEROL 3-BETA-GLUCOSYLTRANSFERASE"/>
    <property type="match status" value="1"/>
</dbReference>
<dbReference type="SUPFAM" id="SSF53756">
    <property type="entry name" value="UDP-Glycosyltransferase/glycogen phosphorylase"/>
    <property type="match status" value="1"/>
</dbReference>
<keyword evidence="5" id="KW-1185">Reference proteome</keyword>
<gene>
    <name evidence="4" type="ORF">SAMN05216553_101677</name>
</gene>
<protein>
    <submittedName>
        <fullName evidence="4">dTDP-L-oleandrosyltransferase</fullName>
    </submittedName>
</protein>
<evidence type="ECO:0000256" key="1">
    <source>
        <dbReference type="ARBA" id="ARBA00009995"/>
    </source>
</evidence>
<comment type="similarity">
    <text evidence="1">Belongs to the UDP-glycosyltransferase family.</text>
</comment>
<dbReference type="GO" id="GO:0008194">
    <property type="term" value="F:UDP-glycosyltransferase activity"/>
    <property type="evidence" value="ECO:0007669"/>
    <property type="project" value="InterPro"/>
</dbReference>
<keyword evidence="2 4" id="KW-0808">Transferase</keyword>
<dbReference type="OrthoDB" id="6620093at2"/>
<dbReference type="PANTHER" id="PTHR48050:SF13">
    <property type="entry name" value="STEROL 3-BETA-GLUCOSYLTRANSFERASE UGT80A2"/>
    <property type="match status" value="1"/>
</dbReference>
<dbReference type="InterPro" id="IPR002213">
    <property type="entry name" value="UDP_glucos_trans"/>
</dbReference>
<name>A0A1G7L5I9_9PSEU</name>
<proteinExistence type="inferred from homology"/>
<dbReference type="FunFam" id="3.40.50.2000:FF:000072">
    <property type="entry name" value="Glycosyl transferase"/>
    <property type="match status" value="1"/>
</dbReference>
<evidence type="ECO:0000313" key="4">
    <source>
        <dbReference type="EMBL" id="SDF44604.1"/>
    </source>
</evidence>
<evidence type="ECO:0000313" key="5">
    <source>
        <dbReference type="Proteomes" id="UP000199623"/>
    </source>
</evidence>
<evidence type="ECO:0000259" key="3">
    <source>
        <dbReference type="Pfam" id="PF06722"/>
    </source>
</evidence>
<dbReference type="RefSeq" id="WP_090045411.1">
    <property type="nucleotide sequence ID" value="NZ_FNCC01000001.1"/>
</dbReference>
<sequence length="406" mass="43928">MSRHFLFMCHPDHGHVIPNLAVVTELAARGHRVTYLTAPSMAEIVTEAGAAVVTYPSRYRDADFALVANDPGYLMGVLLDESEAMLATATAELGDDRPDCLVYDTSVLYAARVLARRWDIPATQVIPVFASNEHFSFLNAMYNPESDAAERPAAERPKEMPEWVGATMGRIGALCARYEVTAAPHEVWFEVPPLSLVTVPREFQYAGETFDERFAFVGPCVGDRSFLGEWTPPAGDLPVVLVSLGAVFNEDESFFRTCVEAFRGRPWHAVMTTGGGVDRASLGELPPNVEVHDFVPHVAVLEHASLCVTHAGMGTVMEALRSGTPMVCVPGSALDRPTGWRVRELGLGTVLDPADLTPATLVDAVTSVLGDQEITARSDLMRKAVAEAGGAARAADEVEKHLARSR</sequence>